<dbReference type="Proteomes" id="UP000292036">
    <property type="component" value="Unassembled WGS sequence"/>
</dbReference>
<proteinExistence type="predicted"/>
<name>A0A4Q8X7Q6_RHILE</name>
<dbReference type="EMBL" id="SIPC01000008">
    <property type="protein sequence ID" value="TAX64681.1"/>
    <property type="molecule type" value="Genomic_DNA"/>
</dbReference>
<dbReference type="Proteomes" id="UP000293652">
    <property type="component" value="Unassembled WGS sequence"/>
</dbReference>
<protein>
    <submittedName>
        <fullName evidence="2">Uncharacterized protein</fullName>
    </submittedName>
</protein>
<accession>A0A4Q8X7Q6</accession>
<dbReference type="AlphaFoldDB" id="A0A4Q8X7Q6"/>
<evidence type="ECO:0000313" key="2">
    <source>
        <dbReference type="EMBL" id="TAX64681.1"/>
    </source>
</evidence>
<dbReference type="RefSeq" id="WP_130671233.1">
    <property type="nucleotide sequence ID" value="NZ_SIOD01000004.1"/>
</dbReference>
<comment type="caution">
    <text evidence="2">The sequence shown here is derived from an EMBL/GenBank/DDBJ whole genome shotgun (WGS) entry which is preliminary data.</text>
</comment>
<dbReference type="EMBL" id="SIPS01000007">
    <property type="protein sequence ID" value="TAW14004.1"/>
    <property type="molecule type" value="Genomic_DNA"/>
</dbReference>
<evidence type="ECO:0000313" key="3">
    <source>
        <dbReference type="Proteomes" id="UP000292036"/>
    </source>
</evidence>
<organism evidence="2 4">
    <name type="scientific">Rhizobium leguminosarum</name>
    <dbReference type="NCBI Taxonomy" id="384"/>
    <lineage>
        <taxon>Bacteria</taxon>
        <taxon>Pseudomonadati</taxon>
        <taxon>Pseudomonadota</taxon>
        <taxon>Alphaproteobacteria</taxon>
        <taxon>Hyphomicrobiales</taxon>
        <taxon>Rhizobiaceae</taxon>
        <taxon>Rhizobium/Agrobacterium group</taxon>
        <taxon>Rhizobium</taxon>
    </lineage>
</organism>
<reference evidence="3 4" key="1">
    <citation type="submission" date="2019-02" db="EMBL/GenBank/DDBJ databases">
        <title>The genomic architecture of introgression among sibling species of bacteria.</title>
        <authorList>
            <person name="Cavassim M.I.A."/>
            <person name="Moeskjaer S."/>
            <person name="Moslemi C."/>
            <person name="Fields B."/>
            <person name="Bachmann A."/>
            <person name="Vilhjalmsson B."/>
            <person name="Schierup M.H."/>
            <person name="Young J.P.W."/>
            <person name="Andersen S.U."/>
        </authorList>
    </citation>
    <scope>NUCLEOTIDE SEQUENCE [LARGE SCALE GENOMIC DNA]</scope>
    <source>
        <strain evidence="2 4">SM145A</strain>
        <strain evidence="1 3">SM151B</strain>
    </source>
</reference>
<evidence type="ECO:0000313" key="4">
    <source>
        <dbReference type="Proteomes" id="UP000293652"/>
    </source>
</evidence>
<sequence>MAHYHFPSAGFGIGSCCIISQIGIDLRNYASIQKCYSVLCASEKTRGAVSQHFRKTKTELSYAILMKICAWR</sequence>
<evidence type="ECO:0000313" key="1">
    <source>
        <dbReference type="EMBL" id="TAW14004.1"/>
    </source>
</evidence>
<gene>
    <name evidence="2" type="ORF">ELI03_34415</name>
    <name evidence="1" type="ORF">ELI19_32995</name>
</gene>